<dbReference type="GO" id="GO:0008146">
    <property type="term" value="F:sulfotransferase activity"/>
    <property type="evidence" value="ECO:0007669"/>
    <property type="project" value="TreeGrafter"/>
</dbReference>
<dbReference type="Pfam" id="PF00899">
    <property type="entry name" value="ThiF"/>
    <property type="match status" value="1"/>
</dbReference>
<keyword evidence="2 14" id="KW-0808">Transferase</keyword>
<name>A0A7R6R638_9RHOO</name>
<evidence type="ECO:0000256" key="12">
    <source>
        <dbReference type="ARBA" id="ARBA00078531"/>
    </source>
</evidence>
<dbReference type="InterPro" id="IPR035985">
    <property type="entry name" value="Ubiquitin-activating_enz"/>
</dbReference>
<dbReference type="NCBIfam" id="NF004281">
    <property type="entry name" value="PRK05690.1"/>
    <property type="match status" value="1"/>
</dbReference>
<comment type="function">
    <text evidence="6">Catalyzes the adenylation by ATP of the carboxyl group of the C-terminal glycine of sulfur carrier protein MoaD.</text>
</comment>
<dbReference type="CDD" id="cd00757">
    <property type="entry name" value="ThiF_MoeB_HesA_family"/>
    <property type="match status" value="1"/>
</dbReference>
<evidence type="ECO:0000256" key="3">
    <source>
        <dbReference type="ARBA" id="ARBA00022741"/>
    </source>
</evidence>
<dbReference type="GO" id="GO:0005524">
    <property type="term" value="F:ATP binding"/>
    <property type="evidence" value="ECO:0007669"/>
    <property type="project" value="UniProtKB-KW"/>
</dbReference>
<evidence type="ECO:0000259" key="13">
    <source>
        <dbReference type="Pfam" id="PF00899"/>
    </source>
</evidence>
<evidence type="ECO:0000256" key="5">
    <source>
        <dbReference type="ARBA" id="ARBA00052218"/>
    </source>
</evidence>
<evidence type="ECO:0000256" key="10">
    <source>
        <dbReference type="ARBA" id="ARBA00075110"/>
    </source>
</evidence>
<evidence type="ECO:0000256" key="11">
    <source>
        <dbReference type="ARBA" id="ARBA00075328"/>
    </source>
</evidence>
<evidence type="ECO:0000256" key="9">
    <source>
        <dbReference type="ARBA" id="ARBA00073635"/>
    </source>
</evidence>
<evidence type="ECO:0000256" key="4">
    <source>
        <dbReference type="ARBA" id="ARBA00022840"/>
    </source>
</evidence>
<dbReference type="EMBL" id="AP022345">
    <property type="protein sequence ID" value="BBU68629.1"/>
    <property type="molecule type" value="Genomic_DNA"/>
</dbReference>
<comment type="subunit">
    <text evidence="7">Homodimer. Forms a stable heterotetrameric complex of 2 MoeB and 2 MoaD during adenylation of MoaD.</text>
</comment>
<dbReference type="GO" id="GO:0061605">
    <property type="term" value="F:molybdopterin-synthase adenylyltransferase activity"/>
    <property type="evidence" value="ECO:0007669"/>
    <property type="project" value="UniProtKB-EC"/>
</dbReference>
<keyword evidence="14" id="KW-0548">Nucleotidyltransferase</keyword>
<comment type="similarity">
    <text evidence="1">Belongs to the HesA/MoeB/ThiF family.</text>
</comment>
<comment type="catalytic activity">
    <reaction evidence="5">
        <text>[molybdopterin-synthase sulfur-carrier protein]-C-terminal Gly-Gly + ATP + H(+) = [molybdopterin-synthase sulfur-carrier protein]-C-terminal Gly-Gly-AMP + diphosphate</text>
        <dbReference type="Rhea" id="RHEA:43616"/>
        <dbReference type="Rhea" id="RHEA-COMP:12159"/>
        <dbReference type="Rhea" id="RHEA-COMP:12202"/>
        <dbReference type="ChEBI" id="CHEBI:15378"/>
        <dbReference type="ChEBI" id="CHEBI:30616"/>
        <dbReference type="ChEBI" id="CHEBI:33019"/>
        <dbReference type="ChEBI" id="CHEBI:90618"/>
        <dbReference type="ChEBI" id="CHEBI:90778"/>
        <dbReference type="EC" id="2.7.7.80"/>
    </reaction>
</comment>
<feature type="domain" description="THIF-type NAD/FAD binding fold" evidence="13">
    <location>
        <begin position="9"/>
        <end position="243"/>
    </location>
</feature>
<dbReference type="Proteomes" id="UP000463961">
    <property type="component" value="Chromosome"/>
</dbReference>
<dbReference type="PANTHER" id="PTHR10953:SF240">
    <property type="entry name" value="SULFUR CARRIER PROTEIN THIS ADENYLYLTRANSFERASE"/>
    <property type="match status" value="1"/>
</dbReference>
<dbReference type="OrthoDB" id="9804286at2"/>
<dbReference type="PANTHER" id="PTHR10953">
    <property type="entry name" value="UBIQUITIN-ACTIVATING ENZYME E1"/>
    <property type="match status" value="1"/>
</dbReference>
<reference evidence="15" key="1">
    <citation type="submission" date="2020-01" db="EMBL/GenBank/DDBJ databases">
        <title>Phosphoaccumulans saitamaens gen. nov., sp. nov., a polyphosphate accumulating bacterium isolated from surface river water.</title>
        <authorList>
            <person name="Watanabe K."/>
            <person name="Suda W."/>
        </authorList>
    </citation>
    <scope>NUCLEOTIDE SEQUENCE [LARGE SCALE GENOMIC DNA]</scope>
    <source>
        <strain evidence="15">ICHIAU1</strain>
    </source>
</reference>
<keyword evidence="15" id="KW-1185">Reference proteome</keyword>
<evidence type="ECO:0000256" key="8">
    <source>
        <dbReference type="ARBA" id="ARBA00066884"/>
    </source>
</evidence>
<evidence type="ECO:0000313" key="15">
    <source>
        <dbReference type="Proteomes" id="UP000463961"/>
    </source>
</evidence>
<dbReference type="Gene3D" id="3.40.50.720">
    <property type="entry name" value="NAD(P)-binding Rossmann-like Domain"/>
    <property type="match status" value="1"/>
</dbReference>
<dbReference type="InterPro" id="IPR000594">
    <property type="entry name" value="ThiF_NAD_FAD-bd"/>
</dbReference>
<protein>
    <recommendedName>
        <fullName evidence="9">Molybdopterin-synthase adenylyltransferase</fullName>
        <ecNumber evidence="8">2.7.7.80</ecNumber>
    </recommendedName>
    <alternativeName>
        <fullName evidence="12">MoaD protein adenylase</fullName>
    </alternativeName>
    <alternativeName>
        <fullName evidence="10">Molybdopterin-converting factor subunit 1 adenylase</fullName>
    </alternativeName>
    <alternativeName>
        <fullName evidence="11">Sulfur carrier protein MoaD adenylyltransferase</fullName>
    </alternativeName>
</protein>
<evidence type="ECO:0000256" key="2">
    <source>
        <dbReference type="ARBA" id="ARBA00022679"/>
    </source>
</evidence>
<organism evidence="14 15">
    <name type="scientific">Fluviibacter phosphoraccumulans</name>
    <dbReference type="NCBI Taxonomy" id="1751046"/>
    <lineage>
        <taxon>Bacteria</taxon>
        <taxon>Pseudomonadati</taxon>
        <taxon>Pseudomonadota</taxon>
        <taxon>Betaproteobacteria</taxon>
        <taxon>Rhodocyclales</taxon>
        <taxon>Fluviibacteraceae</taxon>
        <taxon>Fluviibacter</taxon>
    </lineage>
</organism>
<dbReference type="GO" id="GO:0004792">
    <property type="term" value="F:thiosulfate-cyanide sulfurtransferase activity"/>
    <property type="evidence" value="ECO:0007669"/>
    <property type="project" value="TreeGrafter"/>
</dbReference>
<evidence type="ECO:0000256" key="1">
    <source>
        <dbReference type="ARBA" id="ARBA00009919"/>
    </source>
</evidence>
<keyword evidence="3" id="KW-0547">Nucleotide-binding</keyword>
<dbReference type="SUPFAM" id="SSF69572">
    <property type="entry name" value="Activating enzymes of the ubiquitin-like proteins"/>
    <property type="match status" value="1"/>
</dbReference>
<dbReference type="GO" id="GO:0005829">
    <property type="term" value="C:cytosol"/>
    <property type="evidence" value="ECO:0007669"/>
    <property type="project" value="TreeGrafter"/>
</dbReference>
<dbReference type="InterPro" id="IPR045886">
    <property type="entry name" value="ThiF/MoeB/HesA"/>
</dbReference>
<keyword evidence="4" id="KW-0067">ATP-binding</keyword>
<sequence>MNDQQLLRYSRHILVDEIGIEGQEKLLASHALIIGAGGLGSPAALYLASAGIGTLSIADGDTVELSNLQRQILHTEARIGQTKTTSAQAALSILNPECRVLPLPRLAGAALNEAVAKADIVLDCSDNFTTRYALNRVCVSFQKPLVSGAAIKLSGQLFVMDPRQPDAPCYACLYPEDSSDEELRCATTGILAPLTGVIGCMQAVEAIKLMAGFGTPASGLQRYDALSGQWSKSKVRKDPNCKVCTK</sequence>
<evidence type="ECO:0000256" key="7">
    <source>
        <dbReference type="ARBA" id="ARBA00063809"/>
    </source>
</evidence>
<dbReference type="AlphaFoldDB" id="A0A7R6R638"/>
<dbReference type="EC" id="2.7.7.80" evidence="8"/>
<evidence type="ECO:0000256" key="6">
    <source>
        <dbReference type="ARBA" id="ARBA00055169"/>
    </source>
</evidence>
<dbReference type="RefSeq" id="WP_162050595.1">
    <property type="nucleotide sequence ID" value="NZ_AP022345.1"/>
</dbReference>
<proteinExistence type="inferred from homology"/>
<gene>
    <name evidence="14" type="primary">thiF</name>
    <name evidence="14" type="ORF">ICHIAU1_09120</name>
</gene>
<accession>A0A7R6R638</accession>
<evidence type="ECO:0000313" key="14">
    <source>
        <dbReference type="EMBL" id="BBU68629.1"/>
    </source>
</evidence>
<dbReference type="FunFam" id="3.40.50.720:FF:000033">
    <property type="entry name" value="Adenylyltransferase and sulfurtransferase MOCS3"/>
    <property type="match status" value="1"/>
</dbReference>
<dbReference type="GO" id="GO:0008641">
    <property type="term" value="F:ubiquitin-like modifier activating enzyme activity"/>
    <property type="evidence" value="ECO:0007669"/>
    <property type="project" value="InterPro"/>
</dbReference>